<sequence>MSLYKHLITDRVWSYQRDNYGYRNLRSFPLLVSFIGIPYIDVRVSFNSFVPKEINDKLAAKLIKYYLDCLRSNKGFHDKVEFDIILSCYCLDIDEKLHRLNDAGFSHEQTEELKK</sequence>
<accession>X0ZA51</accession>
<reference evidence="1" key="1">
    <citation type="journal article" date="2014" name="Front. Microbiol.">
        <title>High frequency of phylogenetically diverse reductive dehalogenase-homologous genes in deep subseafloor sedimentary metagenomes.</title>
        <authorList>
            <person name="Kawai M."/>
            <person name="Futagami T."/>
            <person name="Toyoda A."/>
            <person name="Takaki Y."/>
            <person name="Nishi S."/>
            <person name="Hori S."/>
            <person name="Arai W."/>
            <person name="Tsubouchi T."/>
            <person name="Morono Y."/>
            <person name="Uchiyama I."/>
            <person name="Ito T."/>
            <person name="Fujiyama A."/>
            <person name="Inagaki F."/>
            <person name="Takami H."/>
        </authorList>
    </citation>
    <scope>NUCLEOTIDE SEQUENCE</scope>
    <source>
        <strain evidence="1">Expedition CK06-06</strain>
    </source>
</reference>
<comment type="caution">
    <text evidence="1">The sequence shown here is derived from an EMBL/GenBank/DDBJ whole genome shotgun (WGS) entry which is preliminary data.</text>
</comment>
<name>X0ZA51_9ZZZZ</name>
<proteinExistence type="predicted"/>
<evidence type="ECO:0000313" key="1">
    <source>
        <dbReference type="EMBL" id="GAG45306.1"/>
    </source>
</evidence>
<organism evidence="1">
    <name type="scientific">marine sediment metagenome</name>
    <dbReference type="NCBI Taxonomy" id="412755"/>
    <lineage>
        <taxon>unclassified sequences</taxon>
        <taxon>metagenomes</taxon>
        <taxon>ecological metagenomes</taxon>
    </lineage>
</organism>
<gene>
    <name evidence="1" type="ORF">S01H1_84880</name>
</gene>
<protein>
    <submittedName>
        <fullName evidence="1">Uncharacterized protein</fullName>
    </submittedName>
</protein>
<dbReference type="AlphaFoldDB" id="X0ZA51"/>
<dbReference type="EMBL" id="BARS01058082">
    <property type="protein sequence ID" value="GAG45306.1"/>
    <property type="molecule type" value="Genomic_DNA"/>
</dbReference>
<feature type="non-terminal residue" evidence="1">
    <location>
        <position position="115"/>
    </location>
</feature>